<protein>
    <submittedName>
        <fullName evidence="5">Epoxide hydrolase family protein</fullName>
        <ecNumber evidence="5">3.-.-.-</ecNumber>
    </submittedName>
</protein>
<dbReference type="InterPro" id="IPR016292">
    <property type="entry name" value="Epoxide_hydrolase"/>
</dbReference>
<dbReference type="EC" id="3.-.-.-" evidence="5"/>
<dbReference type="Proteomes" id="UP001612915">
    <property type="component" value="Unassembled WGS sequence"/>
</dbReference>
<evidence type="ECO:0000313" key="5">
    <source>
        <dbReference type="EMBL" id="MFI7586339.1"/>
    </source>
</evidence>
<dbReference type="PIRSF" id="PIRSF001112">
    <property type="entry name" value="Epoxide_hydrolase"/>
    <property type="match status" value="1"/>
</dbReference>
<keyword evidence="6" id="KW-1185">Reference proteome</keyword>
<dbReference type="EMBL" id="JBITLV010000001">
    <property type="protein sequence ID" value="MFI7586339.1"/>
    <property type="molecule type" value="Genomic_DNA"/>
</dbReference>
<accession>A0ABW8AJ00</accession>
<evidence type="ECO:0000313" key="6">
    <source>
        <dbReference type="Proteomes" id="UP001612915"/>
    </source>
</evidence>
<sequence>MSMHDEVRPFPVHVPERDLDDLRDRLHRTRLPETETVATPGGEADWRQGPPRDYVADLVRYWSHDYDWRRLEREVNEHGPAMTEIDGLDVHFLHVRSPRPDARPMIISHGWPSSVVEPLAVVRELTEPASPEAPAFHVVAPSLPGYAFSGKPHATGWGVERTADAWAQLMRRLGYERFFAVGGDWGGRVSAALATRHRDLVAGLHTFTPYVSEPAEGAGRLTEMEDTWVAETRRFWRYGGGYSLEQSTRPQTVAYALADSPVAQLTWILDKFHSWTDHQGSVTDAVSRDRILDTVMLYWLTGSGGSSARFYWENFPPRGNEDVVSVPAAVTIFPADIEKVPRHWVEKRFQNLTYWNVAARGGHFPMLEVPSTFALELQRALGPMPL</sequence>
<dbReference type="InterPro" id="IPR000639">
    <property type="entry name" value="Epox_hydrolase-like"/>
</dbReference>
<evidence type="ECO:0000256" key="1">
    <source>
        <dbReference type="ARBA" id="ARBA00010088"/>
    </source>
</evidence>
<dbReference type="PANTHER" id="PTHR21661:SF35">
    <property type="entry name" value="EPOXIDE HYDROLASE"/>
    <property type="match status" value="1"/>
</dbReference>
<comment type="caution">
    <text evidence="5">The sequence shown here is derived from an EMBL/GenBank/DDBJ whole genome shotgun (WGS) entry which is preliminary data.</text>
</comment>
<dbReference type="PANTHER" id="PTHR21661">
    <property type="entry name" value="EPOXIDE HYDROLASE 1-RELATED"/>
    <property type="match status" value="1"/>
</dbReference>
<keyword evidence="3 5" id="KW-0378">Hydrolase</keyword>
<evidence type="ECO:0000259" key="4">
    <source>
        <dbReference type="Pfam" id="PF06441"/>
    </source>
</evidence>
<gene>
    <name evidence="5" type="ORF">ACIB24_04630</name>
</gene>
<evidence type="ECO:0000256" key="2">
    <source>
        <dbReference type="ARBA" id="ARBA00022797"/>
    </source>
</evidence>
<dbReference type="Pfam" id="PF06441">
    <property type="entry name" value="EHN"/>
    <property type="match status" value="1"/>
</dbReference>
<feature type="domain" description="Epoxide hydrolase N-terminal" evidence="4">
    <location>
        <begin position="7"/>
        <end position="117"/>
    </location>
</feature>
<name>A0ABW8AJ00_9ACTN</name>
<dbReference type="GO" id="GO:0016787">
    <property type="term" value="F:hydrolase activity"/>
    <property type="evidence" value="ECO:0007669"/>
    <property type="project" value="UniProtKB-KW"/>
</dbReference>
<dbReference type="PRINTS" id="PR00412">
    <property type="entry name" value="EPOXHYDRLASE"/>
</dbReference>
<dbReference type="Gene3D" id="3.40.50.1820">
    <property type="entry name" value="alpha/beta hydrolase"/>
    <property type="match status" value="1"/>
</dbReference>
<proteinExistence type="inferred from homology"/>
<organism evidence="5 6">
    <name type="scientific">Spongisporangium articulatum</name>
    <dbReference type="NCBI Taxonomy" id="3362603"/>
    <lineage>
        <taxon>Bacteria</taxon>
        <taxon>Bacillati</taxon>
        <taxon>Actinomycetota</taxon>
        <taxon>Actinomycetes</taxon>
        <taxon>Kineosporiales</taxon>
        <taxon>Kineosporiaceae</taxon>
        <taxon>Spongisporangium</taxon>
    </lineage>
</organism>
<comment type="similarity">
    <text evidence="1">Belongs to the peptidase S33 family.</text>
</comment>
<evidence type="ECO:0000256" key="3">
    <source>
        <dbReference type="ARBA" id="ARBA00022801"/>
    </source>
</evidence>
<dbReference type="InterPro" id="IPR029058">
    <property type="entry name" value="AB_hydrolase_fold"/>
</dbReference>
<reference evidence="5 6" key="1">
    <citation type="submission" date="2024-10" db="EMBL/GenBank/DDBJ databases">
        <title>The Natural Products Discovery Center: Release of the First 8490 Sequenced Strains for Exploring Actinobacteria Biosynthetic Diversity.</title>
        <authorList>
            <person name="Kalkreuter E."/>
            <person name="Kautsar S.A."/>
            <person name="Yang D."/>
            <person name="Bader C.D."/>
            <person name="Teijaro C.N."/>
            <person name="Fluegel L."/>
            <person name="Davis C.M."/>
            <person name="Simpson J.R."/>
            <person name="Lauterbach L."/>
            <person name="Steele A.D."/>
            <person name="Gui C."/>
            <person name="Meng S."/>
            <person name="Li G."/>
            <person name="Viehrig K."/>
            <person name="Ye F."/>
            <person name="Su P."/>
            <person name="Kiefer A.F."/>
            <person name="Nichols A."/>
            <person name="Cepeda A.J."/>
            <person name="Yan W."/>
            <person name="Fan B."/>
            <person name="Jiang Y."/>
            <person name="Adhikari A."/>
            <person name="Zheng C.-J."/>
            <person name="Schuster L."/>
            <person name="Cowan T.M."/>
            <person name="Smanski M.J."/>
            <person name="Chevrette M.G."/>
            <person name="De Carvalho L.P.S."/>
            <person name="Shen B."/>
        </authorList>
    </citation>
    <scope>NUCLEOTIDE SEQUENCE [LARGE SCALE GENOMIC DNA]</scope>
    <source>
        <strain evidence="5 6">NPDC049639</strain>
    </source>
</reference>
<dbReference type="RefSeq" id="WP_398275817.1">
    <property type="nucleotide sequence ID" value="NZ_JBITLV010000001.1"/>
</dbReference>
<dbReference type="SUPFAM" id="SSF53474">
    <property type="entry name" value="alpha/beta-Hydrolases"/>
    <property type="match status" value="1"/>
</dbReference>
<keyword evidence="2" id="KW-0058">Aromatic hydrocarbons catabolism</keyword>
<dbReference type="InterPro" id="IPR010497">
    <property type="entry name" value="Epoxide_hydro_N"/>
</dbReference>